<dbReference type="OrthoDB" id="1658288at2759"/>
<dbReference type="STRING" id="1392247.A0A3N4L7F8"/>
<name>A0A3N4L7F8_9PEZI</name>
<keyword evidence="4" id="KW-1185">Reference proteome</keyword>
<sequence length="303" mass="33056">MDLIKVSQPRPRSRSDKFGPGNRAKTALTEAFGPADDSDDGSDDDSSHDSSHDSLSSHGTWVKAALTEVFGAVDGGSATIENYLHLCPLLIREGKLDEALKISQRVIHAYEQVLGLEHPTTIKVLSRLGSMFKRQRELDEALEMYQRALRASEKTSVVGRRSTIKILSILCSILKEQGKLNEGPTTIDTPRILDSILNEQEKLGEGALEDCVDTWENSIDSEPISQEQSQVNRKTLNKSNGPFVSGSDTDSNYICITDPSPPVGASSNTSEPSLIPRAPQNLEQIESDIASALSGMIEVFEEC</sequence>
<dbReference type="PANTHER" id="PTHR46082">
    <property type="entry name" value="ATP/GTP-BINDING PROTEIN-RELATED"/>
    <property type="match status" value="1"/>
</dbReference>
<dbReference type="InParanoid" id="A0A3N4L7F8"/>
<accession>A0A3N4L7F8</accession>
<dbReference type="Proteomes" id="UP000277580">
    <property type="component" value="Unassembled WGS sequence"/>
</dbReference>
<dbReference type="InterPro" id="IPR019734">
    <property type="entry name" value="TPR_rpt"/>
</dbReference>
<evidence type="ECO:0000256" key="2">
    <source>
        <dbReference type="SAM" id="MobiDB-lite"/>
    </source>
</evidence>
<dbReference type="SMART" id="SM00028">
    <property type="entry name" value="TPR"/>
    <property type="match status" value="1"/>
</dbReference>
<evidence type="ECO:0000256" key="1">
    <source>
        <dbReference type="PROSITE-ProRule" id="PRU00339"/>
    </source>
</evidence>
<feature type="region of interest" description="Disordered" evidence="2">
    <location>
        <begin position="1"/>
        <end position="57"/>
    </location>
</feature>
<reference evidence="3 4" key="1">
    <citation type="journal article" date="2018" name="Nat. Ecol. Evol.">
        <title>Pezizomycetes genomes reveal the molecular basis of ectomycorrhizal truffle lifestyle.</title>
        <authorList>
            <person name="Murat C."/>
            <person name="Payen T."/>
            <person name="Noel B."/>
            <person name="Kuo A."/>
            <person name="Morin E."/>
            <person name="Chen J."/>
            <person name="Kohler A."/>
            <person name="Krizsan K."/>
            <person name="Balestrini R."/>
            <person name="Da Silva C."/>
            <person name="Montanini B."/>
            <person name="Hainaut M."/>
            <person name="Levati E."/>
            <person name="Barry K.W."/>
            <person name="Belfiori B."/>
            <person name="Cichocki N."/>
            <person name="Clum A."/>
            <person name="Dockter R.B."/>
            <person name="Fauchery L."/>
            <person name="Guy J."/>
            <person name="Iotti M."/>
            <person name="Le Tacon F."/>
            <person name="Lindquist E.A."/>
            <person name="Lipzen A."/>
            <person name="Malagnac F."/>
            <person name="Mello A."/>
            <person name="Molinier V."/>
            <person name="Miyauchi S."/>
            <person name="Poulain J."/>
            <person name="Riccioni C."/>
            <person name="Rubini A."/>
            <person name="Sitrit Y."/>
            <person name="Splivallo R."/>
            <person name="Traeger S."/>
            <person name="Wang M."/>
            <person name="Zifcakova L."/>
            <person name="Wipf D."/>
            <person name="Zambonelli A."/>
            <person name="Paolocci F."/>
            <person name="Nowrousian M."/>
            <person name="Ottonello S."/>
            <person name="Baldrian P."/>
            <person name="Spatafora J.W."/>
            <person name="Henrissat B."/>
            <person name="Nagy L.G."/>
            <person name="Aury J.M."/>
            <person name="Wincker P."/>
            <person name="Grigoriev I.V."/>
            <person name="Bonfante P."/>
            <person name="Martin F.M."/>
        </authorList>
    </citation>
    <scope>NUCLEOTIDE SEQUENCE [LARGE SCALE GENOMIC DNA]</scope>
    <source>
        <strain evidence="3 4">CCBAS932</strain>
    </source>
</reference>
<feature type="repeat" description="TPR" evidence="1">
    <location>
        <begin position="122"/>
        <end position="155"/>
    </location>
</feature>
<gene>
    <name evidence="3" type="ORF">P167DRAFT_87568</name>
</gene>
<organism evidence="3 4">
    <name type="scientific">Morchella conica CCBAS932</name>
    <dbReference type="NCBI Taxonomy" id="1392247"/>
    <lineage>
        <taxon>Eukaryota</taxon>
        <taxon>Fungi</taxon>
        <taxon>Dikarya</taxon>
        <taxon>Ascomycota</taxon>
        <taxon>Pezizomycotina</taxon>
        <taxon>Pezizomycetes</taxon>
        <taxon>Pezizales</taxon>
        <taxon>Morchellaceae</taxon>
        <taxon>Morchella</taxon>
    </lineage>
</organism>
<keyword evidence="1" id="KW-0802">TPR repeat</keyword>
<dbReference type="SUPFAM" id="SSF48452">
    <property type="entry name" value="TPR-like"/>
    <property type="match status" value="1"/>
</dbReference>
<protein>
    <submittedName>
        <fullName evidence="3">Uncharacterized protein</fullName>
    </submittedName>
</protein>
<dbReference type="EMBL" id="ML119120">
    <property type="protein sequence ID" value="RPB13925.1"/>
    <property type="molecule type" value="Genomic_DNA"/>
</dbReference>
<evidence type="ECO:0000313" key="4">
    <source>
        <dbReference type="Proteomes" id="UP000277580"/>
    </source>
</evidence>
<dbReference type="Gene3D" id="1.25.40.10">
    <property type="entry name" value="Tetratricopeptide repeat domain"/>
    <property type="match status" value="1"/>
</dbReference>
<dbReference type="InterPro" id="IPR011990">
    <property type="entry name" value="TPR-like_helical_dom_sf"/>
</dbReference>
<dbReference type="PROSITE" id="PS50005">
    <property type="entry name" value="TPR"/>
    <property type="match status" value="1"/>
</dbReference>
<dbReference type="AlphaFoldDB" id="A0A3N4L7F8"/>
<dbReference type="InterPro" id="IPR053137">
    <property type="entry name" value="NLR-like"/>
</dbReference>
<dbReference type="Pfam" id="PF13424">
    <property type="entry name" value="TPR_12"/>
    <property type="match status" value="1"/>
</dbReference>
<dbReference type="PANTHER" id="PTHR46082:SF6">
    <property type="entry name" value="AAA+ ATPASE DOMAIN-CONTAINING PROTEIN-RELATED"/>
    <property type="match status" value="1"/>
</dbReference>
<proteinExistence type="predicted"/>
<evidence type="ECO:0000313" key="3">
    <source>
        <dbReference type="EMBL" id="RPB13925.1"/>
    </source>
</evidence>